<dbReference type="EMBL" id="JBHRYH010000033">
    <property type="protein sequence ID" value="MFC3626959.1"/>
    <property type="molecule type" value="Genomic_DNA"/>
</dbReference>
<name>A0ABV7TVX8_9NEIS</name>
<dbReference type="SUPFAM" id="SSF54285">
    <property type="entry name" value="MoaD/ThiS"/>
    <property type="match status" value="1"/>
</dbReference>
<proteinExistence type="inferred from homology"/>
<evidence type="ECO:0000313" key="3">
    <source>
        <dbReference type="EMBL" id="MFC3626959.1"/>
    </source>
</evidence>
<dbReference type="Proteomes" id="UP001595636">
    <property type="component" value="Unassembled WGS sequence"/>
</dbReference>
<dbReference type="RefSeq" id="WP_390280128.1">
    <property type="nucleotide sequence ID" value="NZ_JBHRYH010000033.1"/>
</dbReference>
<sequence length="103" mass="11155">MATTERIQVEVAFALPARQRIVSLQVPAGTTAQQAVELSGLAAEFAEIDLAALKLGIFSKAVKADTVLREHDRVEIYRPLQADPKAVRRQRAEAGKAMKKGGD</sequence>
<dbReference type="InterPro" id="IPR005346">
    <property type="entry name" value="RnfH"/>
</dbReference>
<dbReference type="Gene3D" id="3.10.20.280">
    <property type="entry name" value="RnfH-like"/>
    <property type="match status" value="1"/>
</dbReference>
<protein>
    <recommendedName>
        <fullName evidence="2">UPF0125 protein ACFOKJ_12635</fullName>
    </recommendedName>
</protein>
<reference evidence="4" key="1">
    <citation type="journal article" date="2019" name="Int. J. Syst. Evol. Microbiol.">
        <title>The Global Catalogue of Microorganisms (GCM) 10K type strain sequencing project: providing services to taxonomists for standard genome sequencing and annotation.</title>
        <authorList>
            <consortium name="The Broad Institute Genomics Platform"/>
            <consortium name="The Broad Institute Genome Sequencing Center for Infectious Disease"/>
            <person name="Wu L."/>
            <person name="Ma J."/>
        </authorList>
    </citation>
    <scope>NUCLEOTIDE SEQUENCE [LARGE SCALE GENOMIC DNA]</scope>
    <source>
        <strain evidence="4">KCTC 42195</strain>
    </source>
</reference>
<accession>A0ABV7TVX8</accession>
<dbReference type="PANTHER" id="PTHR37483">
    <property type="entry name" value="UPF0125 PROTEIN RATB"/>
    <property type="match status" value="1"/>
</dbReference>
<dbReference type="PANTHER" id="PTHR37483:SF1">
    <property type="entry name" value="UPF0125 PROTEIN RATB"/>
    <property type="match status" value="1"/>
</dbReference>
<evidence type="ECO:0000256" key="1">
    <source>
        <dbReference type="ARBA" id="ARBA00010645"/>
    </source>
</evidence>
<keyword evidence="4" id="KW-1185">Reference proteome</keyword>
<gene>
    <name evidence="3" type="ORF">ACFOKJ_12635</name>
</gene>
<dbReference type="Pfam" id="PF03658">
    <property type="entry name" value="Ub-RnfH"/>
    <property type="match status" value="1"/>
</dbReference>
<dbReference type="InterPro" id="IPR037021">
    <property type="entry name" value="RnfH_sf"/>
</dbReference>
<organism evidence="3 4">
    <name type="scientific">Vogesella amnigena</name>
    <dbReference type="NCBI Taxonomy" id="1507449"/>
    <lineage>
        <taxon>Bacteria</taxon>
        <taxon>Pseudomonadati</taxon>
        <taxon>Pseudomonadota</taxon>
        <taxon>Betaproteobacteria</taxon>
        <taxon>Neisseriales</taxon>
        <taxon>Chromobacteriaceae</taxon>
        <taxon>Vogesella</taxon>
    </lineage>
</organism>
<evidence type="ECO:0000256" key="2">
    <source>
        <dbReference type="HAMAP-Rule" id="MF_00460"/>
    </source>
</evidence>
<comment type="caution">
    <text evidence="3">The sequence shown here is derived from an EMBL/GenBank/DDBJ whole genome shotgun (WGS) entry which is preliminary data.</text>
</comment>
<dbReference type="InterPro" id="IPR016155">
    <property type="entry name" value="Mopterin_synth/thiamin_S_b"/>
</dbReference>
<evidence type="ECO:0000313" key="4">
    <source>
        <dbReference type="Proteomes" id="UP001595636"/>
    </source>
</evidence>
<dbReference type="NCBIfam" id="NF002490">
    <property type="entry name" value="PRK01777.1"/>
    <property type="match status" value="1"/>
</dbReference>
<comment type="similarity">
    <text evidence="1 2">Belongs to the UPF0125 (RnfH) family.</text>
</comment>
<dbReference type="HAMAP" id="MF_00460">
    <property type="entry name" value="UPF0125_RnfH"/>
    <property type="match status" value="1"/>
</dbReference>